<protein>
    <recommendedName>
        <fullName evidence="4">Trimeric autotransporter adhesin YadA-like head domain-containing protein</fullName>
    </recommendedName>
</protein>
<evidence type="ECO:0008006" key="4">
    <source>
        <dbReference type="Google" id="ProtNLM"/>
    </source>
</evidence>
<name>A0A085ZW62_9FLAO</name>
<comment type="caution">
    <text evidence="2">The sequence shown here is derived from an EMBL/GenBank/DDBJ whole genome shotgun (WGS) entry which is preliminary data.</text>
</comment>
<reference evidence="2 3" key="1">
    <citation type="submission" date="2014-07" db="EMBL/GenBank/DDBJ databases">
        <title>Genome of Chryseobacterium luteum DSM 18605.</title>
        <authorList>
            <person name="Stropko S.J."/>
            <person name="Pipes S.E."/>
            <person name="Newman J.D."/>
        </authorList>
    </citation>
    <scope>NUCLEOTIDE SEQUENCE [LARGE SCALE GENOMIC DNA]</scope>
    <source>
        <strain evidence="2 3">DSM 18605</strain>
    </source>
</reference>
<keyword evidence="1" id="KW-0732">Signal</keyword>
<feature type="signal peptide" evidence="1">
    <location>
        <begin position="1"/>
        <end position="20"/>
    </location>
</feature>
<evidence type="ECO:0000313" key="2">
    <source>
        <dbReference type="EMBL" id="KFF08676.1"/>
    </source>
</evidence>
<dbReference type="eggNOG" id="ENOG503341K">
    <property type="taxonomic scope" value="Bacteria"/>
</dbReference>
<dbReference type="STRING" id="421531.IX38_04335"/>
<dbReference type="EMBL" id="JPRO01000002">
    <property type="protein sequence ID" value="KFF08676.1"/>
    <property type="molecule type" value="Genomic_DNA"/>
</dbReference>
<keyword evidence="3" id="KW-1185">Reference proteome</keyword>
<organism evidence="2 3">
    <name type="scientific">Chryseobacterium luteum</name>
    <dbReference type="NCBI Taxonomy" id="421531"/>
    <lineage>
        <taxon>Bacteria</taxon>
        <taxon>Pseudomonadati</taxon>
        <taxon>Bacteroidota</taxon>
        <taxon>Flavobacteriia</taxon>
        <taxon>Flavobacteriales</taxon>
        <taxon>Weeksellaceae</taxon>
        <taxon>Chryseobacterium group</taxon>
        <taxon>Chryseobacterium</taxon>
    </lineage>
</organism>
<gene>
    <name evidence="2" type="ORF">IX38_04335</name>
</gene>
<dbReference type="AlphaFoldDB" id="A0A085ZW62"/>
<evidence type="ECO:0000256" key="1">
    <source>
        <dbReference type="SAM" id="SignalP"/>
    </source>
</evidence>
<dbReference type="RefSeq" id="WP_034702044.1">
    <property type="nucleotide sequence ID" value="NZ_JPRO01000002.1"/>
</dbReference>
<dbReference type="Proteomes" id="UP000028703">
    <property type="component" value="Unassembled WGS sequence"/>
</dbReference>
<feature type="chain" id="PRO_5001801771" description="Trimeric autotransporter adhesin YadA-like head domain-containing protein" evidence="1">
    <location>
        <begin position="21"/>
        <end position="385"/>
    </location>
</feature>
<dbReference type="OrthoDB" id="1255557at2"/>
<sequence length="385" mass="39227">MKKKLLTLAVLSFTGYLINAQVGINTGVPQATLDVVGFPGTKPDGIIAPRLSLTQLTAKTYASAQTGAIVYVTTIDATPSGSTINVTAPGYYYFNGTIWVFITPSDWHTTGNSGITAASGAVGAAISTGDFLGTKDSQNLVIATANSVKGILDIDGTFKGGNNSTSGPYASFVWGSNNTLSNTASSNVILGRGNTVSAQGPNFPGAAIGYNNYLVNGAKAIGNNNGVRLSDGTVQNLNGANALAFGNYNYGLGAAFGNQNYSNGYAIGSGNTVGANNYAFGSANTANATAQSMVFGFSGTVSANDQSVYANKSHIFFGQGNAATTIVGLNMIPTADITTGAAIQMKGIASGANAGCSSLEEGAIRYNVSQHVHEGCNGTNWKALY</sequence>
<accession>A0A085ZW62</accession>
<evidence type="ECO:0000313" key="3">
    <source>
        <dbReference type="Proteomes" id="UP000028703"/>
    </source>
</evidence>
<proteinExistence type="predicted"/>